<dbReference type="AlphaFoldDB" id="A0A2P5DWM1"/>
<proteinExistence type="predicted"/>
<dbReference type="Proteomes" id="UP000237105">
    <property type="component" value="Unassembled WGS sequence"/>
</dbReference>
<evidence type="ECO:0000313" key="2">
    <source>
        <dbReference type="Proteomes" id="UP000237105"/>
    </source>
</evidence>
<accession>A0A2P5DWM1</accession>
<keyword evidence="2" id="KW-1185">Reference proteome</keyword>
<name>A0A2P5DWM1_PARAD</name>
<protein>
    <submittedName>
        <fullName evidence="1">Uncharacterized protein</fullName>
    </submittedName>
</protein>
<evidence type="ECO:0000313" key="1">
    <source>
        <dbReference type="EMBL" id="PON77696.1"/>
    </source>
</evidence>
<gene>
    <name evidence="1" type="ORF">PanWU01x14_024520</name>
</gene>
<comment type="caution">
    <text evidence="1">The sequence shown here is derived from an EMBL/GenBank/DDBJ whole genome shotgun (WGS) entry which is preliminary data.</text>
</comment>
<sequence length="86" mass="9590">MSPARIANKVRLCSRLFASSIAILASLENKTWIGLCPDVQLLVFVPRSFQGYKNDHSSSGYPLMDSWFSQHLLSRDCDSLGIAQTE</sequence>
<dbReference type="EMBL" id="JXTB01000012">
    <property type="protein sequence ID" value="PON77696.1"/>
    <property type="molecule type" value="Genomic_DNA"/>
</dbReference>
<reference evidence="2" key="1">
    <citation type="submission" date="2016-06" db="EMBL/GenBank/DDBJ databases">
        <title>Parallel loss of symbiosis genes in relatives of nitrogen-fixing non-legume Parasponia.</title>
        <authorList>
            <person name="Van Velzen R."/>
            <person name="Holmer R."/>
            <person name="Bu F."/>
            <person name="Rutten L."/>
            <person name="Van Zeijl A."/>
            <person name="Liu W."/>
            <person name="Santuari L."/>
            <person name="Cao Q."/>
            <person name="Sharma T."/>
            <person name="Shen D."/>
            <person name="Roswanjaya Y."/>
            <person name="Wardhani T."/>
            <person name="Kalhor M.S."/>
            <person name="Jansen J."/>
            <person name="Van den Hoogen J."/>
            <person name="Gungor B."/>
            <person name="Hartog M."/>
            <person name="Hontelez J."/>
            <person name="Verver J."/>
            <person name="Yang W.-C."/>
            <person name="Schijlen E."/>
            <person name="Repin R."/>
            <person name="Schilthuizen M."/>
            <person name="Schranz E."/>
            <person name="Heidstra R."/>
            <person name="Miyata K."/>
            <person name="Fedorova E."/>
            <person name="Kohlen W."/>
            <person name="Bisseling T."/>
            <person name="Smit S."/>
            <person name="Geurts R."/>
        </authorList>
    </citation>
    <scope>NUCLEOTIDE SEQUENCE [LARGE SCALE GENOMIC DNA]</scope>
    <source>
        <strain evidence="2">cv. WU1-14</strain>
    </source>
</reference>
<organism evidence="1 2">
    <name type="scientific">Parasponia andersonii</name>
    <name type="common">Sponia andersonii</name>
    <dbReference type="NCBI Taxonomy" id="3476"/>
    <lineage>
        <taxon>Eukaryota</taxon>
        <taxon>Viridiplantae</taxon>
        <taxon>Streptophyta</taxon>
        <taxon>Embryophyta</taxon>
        <taxon>Tracheophyta</taxon>
        <taxon>Spermatophyta</taxon>
        <taxon>Magnoliopsida</taxon>
        <taxon>eudicotyledons</taxon>
        <taxon>Gunneridae</taxon>
        <taxon>Pentapetalae</taxon>
        <taxon>rosids</taxon>
        <taxon>fabids</taxon>
        <taxon>Rosales</taxon>
        <taxon>Cannabaceae</taxon>
        <taxon>Parasponia</taxon>
    </lineage>
</organism>